<evidence type="ECO:0000256" key="3">
    <source>
        <dbReference type="ARBA" id="ARBA00023082"/>
    </source>
</evidence>
<dbReference type="SUPFAM" id="SSF88659">
    <property type="entry name" value="Sigma3 and sigma4 domains of RNA polymerase sigma factors"/>
    <property type="match status" value="1"/>
</dbReference>
<evidence type="ECO:0000256" key="4">
    <source>
        <dbReference type="ARBA" id="ARBA00023125"/>
    </source>
</evidence>
<evidence type="ECO:0000256" key="2">
    <source>
        <dbReference type="ARBA" id="ARBA00023015"/>
    </source>
</evidence>
<dbReference type="Proteomes" id="UP000177006">
    <property type="component" value="Unassembled WGS sequence"/>
</dbReference>
<evidence type="ECO:0000313" key="8">
    <source>
        <dbReference type="EMBL" id="OGD63438.1"/>
    </source>
</evidence>
<evidence type="ECO:0000256" key="1">
    <source>
        <dbReference type="ARBA" id="ARBA00010641"/>
    </source>
</evidence>
<dbReference type="SUPFAM" id="SSF88946">
    <property type="entry name" value="Sigma2 domain of RNA polymerase sigma factors"/>
    <property type="match status" value="1"/>
</dbReference>
<dbReference type="Pfam" id="PF04545">
    <property type="entry name" value="Sigma70_r4"/>
    <property type="match status" value="1"/>
</dbReference>
<proteinExistence type="inferred from homology"/>
<reference evidence="8 9" key="1">
    <citation type="journal article" date="2016" name="Nat. Commun.">
        <title>Thousands of microbial genomes shed light on interconnected biogeochemical processes in an aquifer system.</title>
        <authorList>
            <person name="Anantharaman K."/>
            <person name="Brown C.T."/>
            <person name="Hug L.A."/>
            <person name="Sharon I."/>
            <person name="Castelle C.J."/>
            <person name="Probst A.J."/>
            <person name="Thomas B.C."/>
            <person name="Singh A."/>
            <person name="Wilkins M.J."/>
            <person name="Karaoz U."/>
            <person name="Brodie E.L."/>
            <person name="Williams K.H."/>
            <person name="Hubbard S.S."/>
            <person name="Banfield J.F."/>
        </authorList>
    </citation>
    <scope>NUCLEOTIDE SEQUENCE [LARGE SCALE GENOMIC DNA]</scope>
</reference>
<dbReference type="Gene3D" id="1.10.1740.10">
    <property type="match status" value="1"/>
</dbReference>
<feature type="domain" description="RNA polymerase sigma-70 region 2" evidence="6">
    <location>
        <begin position="24"/>
        <end position="91"/>
    </location>
</feature>
<dbReference type="InterPro" id="IPR036388">
    <property type="entry name" value="WH-like_DNA-bd_sf"/>
</dbReference>
<keyword evidence="2" id="KW-0805">Transcription regulation</keyword>
<evidence type="ECO:0000259" key="7">
    <source>
        <dbReference type="Pfam" id="PF04545"/>
    </source>
</evidence>
<dbReference type="Gene3D" id="1.10.10.10">
    <property type="entry name" value="Winged helix-like DNA-binding domain superfamily/Winged helix DNA-binding domain"/>
    <property type="match status" value="1"/>
</dbReference>
<comment type="caution">
    <text evidence="8">The sequence shown here is derived from an EMBL/GenBank/DDBJ whole genome shotgun (WGS) entry which is preliminary data.</text>
</comment>
<feature type="domain" description="RNA polymerase sigma-70 region 4" evidence="7">
    <location>
        <begin position="121"/>
        <end position="167"/>
    </location>
</feature>
<accession>A0A1F5E7T9</accession>
<dbReference type="GO" id="GO:0003677">
    <property type="term" value="F:DNA binding"/>
    <property type="evidence" value="ECO:0007669"/>
    <property type="project" value="UniProtKB-KW"/>
</dbReference>
<dbReference type="GO" id="GO:0006352">
    <property type="term" value="P:DNA-templated transcription initiation"/>
    <property type="evidence" value="ECO:0007669"/>
    <property type="project" value="InterPro"/>
</dbReference>
<protein>
    <recommendedName>
        <fullName evidence="10">RNA polymerase subunit sigma-24</fullName>
    </recommendedName>
</protein>
<dbReference type="InterPro" id="IPR013324">
    <property type="entry name" value="RNA_pol_sigma_r3/r4-like"/>
</dbReference>
<evidence type="ECO:0000256" key="5">
    <source>
        <dbReference type="ARBA" id="ARBA00023163"/>
    </source>
</evidence>
<keyword evidence="4" id="KW-0238">DNA-binding</keyword>
<dbReference type="Pfam" id="PF04542">
    <property type="entry name" value="Sigma70_r2"/>
    <property type="match status" value="1"/>
</dbReference>
<keyword evidence="5" id="KW-0804">Transcription</keyword>
<dbReference type="InterPro" id="IPR007630">
    <property type="entry name" value="RNA_pol_sigma70_r4"/>
</dbReference>
<organism evidence="8 9">
    <name type="scientific">Candidatus Beckwithbacteria bacterium RBG_13_42_9</name>
    <dbReference type="NCBI Taxonomy" id="1797457"/>
    <lineage>
        <taxon>Bacteria</taxon>
        <taxon>Candidatus Beckwithiibacteriota</taxon>
    </lineage>
</organism>
<dbReference type="PANTHER" id="PTHR43133:SF8">
    <property type="entry name" value="RNA POLYMERASE SIGMA FACTOR HI_1459-RELATED"/>
    <property type="match status" value="1"/>
</dbReference>
<dbReference type="AlphaFoldDB" id="A0A1F5E7T9"/>
<dbReference type="InterPro" id="IPR007627">
    <property type="entry name" value="RNA_pol_sigma70_r2"/>
</dbReference>
<dbReference type="NCBIfam" id="TIGR02937">
    <property type="entry name" value="sigma70-ECF"/>
    <property type="match status" value="1"/>
</dbReference>
<dbReference type="InterPro" id="IPR039425">
    <property type="entry name" value="RNA_pol_sigma-70-like"/>
</dbReference>
<dbReference type="PANTHER" id="PTHR43133">
    <property type="entry name" value="RNA POLYMERASE ECF-TYPE SIGMA FACTO"/>
    <property type="match status" value="1"/>
</dbReference>
<dbReference type="EMBL" id="MEZK01000010">
    <property type="protein sequence ID" value="OGD63438.1"/>
    <property type="molecule type" value="Genomic_DNA"/>
</dbReference>
<comment type="similarity">
    <text evidence="1">Belongs to the sigma-70 factor family. ECF subfamily.</text>
</comment>
<keyword evidence="3" id="KW-0731">Sigma factor</keyword>
<name>A0A1F5E7T9_9BACT</name>
<dbReference type="STRING" id="1797457.A2160_03170"/>
<evidence type="ECO:0008006" key="10">
    <source>
        <dbReference type="Google" id="ProtNLM"/>
    </source>
</evidence>
<dbReference type="InterPro" id="IPR013325">
    <property type="entry name" value="RNA_pol_sigma_r2"/>
</dbReference>
<evidence type="ECO:0000313" key="9">
    <source>
        <dbReference type="Proteomes" id="UP000177006"/>
    </source>
</evidence>
<dbReference type="CDD" id="cd06171">
    <property type="entry name" value="Sigma70_r4"/>
    <property type="match status" value="1"/>
</dbReference>
<dbReference type="InterPro" id="IPR014284">
    <property type="entry name" value="RNA_pol_sigma-70_dom"/>
</dbReference>
<gene>
    <name evidence="8" type="ORF">A2160_03170</name>
</gene>
<dbReference type="GO" id="GO:0016987">
    <property type="term" value="F:sigma factor activity"/>
    <property type="evidence" value="ECO:0007669"/>
    <property type="project" value="UniProtKB-KW"/>
</dbReference>
<evidence type="ECO:0000259" key="6">
    <source>
        <dbReference type="Pfam" id="PF04542"/>
    </source>
</evidence>
<sequence>MEKEQVANLVRKAQNGDRQAFALLYRQTIGQIFAYFFMRLGARADAEDLTTEVFMKAYKNISKFELRSSFNTWLYSIAKNAFIDFIRSRRRPISYDDSQFKSTEKETEIIQAEKQAKVDKLLRRLSEKHSQVLRLRFLQNLSVAETAQTLGISESNVKVRQLRALEQARELSKQNE</sequence>